<organism evidence="2 3">
    <name type="scientific">Alligator mississippiensis</name>
    <name type="common">American alligator</name>
    <dbReference type="NCBI Taxonomy" id="8496"/>
    <lineage>
        <taxon>Eukaryota</taxon>
        <taxon>Metazoa</taxon>
        <taxon>Chordata</taxon>
        <taxon>Craniata</taxon>
        <taxon>Vertebrata</taxon>
        <taxon>Euteleostomi</taxon>
        <taxon>Archelosauria</taxon>
        <taxon>Archosauria</taxon>
        <taxon>Crocodylia</taxon>
        <taxon>Alligatoridae</taxon>
        <taxon>Alligatorinae</taxon>
        <taxon>Alligator</taxon>
    </lineage>
</organism>
<name>A0A151N3X7_ALLMI</name>
<reference evidence="2 3" key="1">
    <citation type="journal article" date="2012" name="Genome Biol.">
        <title>Sequencing three crocodilian genomes to illuminate the evolution of archosaurs and amniotes.</title>
        <authorList>
            <person name="St John J.A."/>
            <person name="Braun E.L."/>
            <person name="Isberg S.R."/>
            <person name="Miles L.G."/>
            <person name="Chong A.Y."/>
            <person name="Gongora J."/>
            <person name="Dalzell P."/>
            <person name="Moran C."/>
            <person name="Bed'hom B."/>
            <person name="Abzhanov A."/>
            <person name="Burgess S.C."/>
            <person name="Cooksey A.M."/>
            <person name="Castoe T.A."/>
            <person name="Crawford N.G."/>
            <person name="Densmore L.D."/>
            <person name="Drew J.C."/>
            <person name="Edwards S.V."/>
            <person name="Faircloth B.C."/>
            <person name="Fujita M.K."/>
            <person name="Greenwold M.J."/>
            <person name="Hoffmann F.G."/>
            <person name="Howard J.M."/>
            <person name="Iguchi T."/>
            <person name="Janes D.E."/>
            <person name="Khan S.Y."/>
            <person name="Kohno S."/>
            <person name="de Koning A.J."/>
            <person name="Lance S.L."/>
            <person name="McCarthy F.M."/>
            <person name="McCormack J.E."/>
            <person name="Merchant M.E."/>
            <person name="Peterson D.G."/>
            <person name="Pollock D.D."/>
            <person name="Pourmand N."/>
            <person name="Raney B.J."/>
            <person name="Roessler K.A."/>
            <person name="Sanford J.R."/>
            <person name="Sawyer R.H."/>
            <person name="Schmidt C.J."/>
            <person name="Triplett E.W."/>
            <person name="Tuberville T.D."/>
            <person name="Venegas-Anaya M."/>
            <person name="Howard J.T."/>
            <person name="Jarvis E.D."/>
            <person name="Guillette L.J.Jr."/>
            <person name="Glenn T.C."/>
            <person name="Green R.E."/>
            <person name="Ray D.A."/>
        </authorList>
    </citation>
    <scope>NUCLEOTIDE SEQUENCE [LARGE SCALE GENOMIC DNA]</scope>
    <source>
        <strain evidence="2">KSC_2009_1</strain>
    </source>
</reference>
<accession>A0A151N3X7</accession>
<evidence type="ECO:0000313" key="2">
    <source>
        <dbReference type="EMBL" id="KYO31387.1"/>
    </source>
</evidence>
<dbReference type="Proteomes" id="UP000050525">
    <property type="component" value="Unassembled WGS sequence"/>
</dbReference>
<gene>
    <name evidence="2" type="ORF">Y1Q_0005990</name>
</gene>
<comment type="caution">
    <text evidence="2">The sequence shown here is derived from an EMBL/GenBank/DDBJ whole genome shotgun (WGS) entry which is preliminary data.</text>
</comment>
<dbReference type="EMBL" id="AKHW03004073">
    <property type="protein sequence ID" value="KYO31387.1"/>
    <property type="molecule type" value="Genomic_DNA"/>
</dbReference>
<dbReference type="AlphaFoldDB" id="A0A151N3X7"/>
<evidence type="ECO:0000313" key="3">
    <source>
        <dbReference type="Proteomes" id="UP000050525"/>
    </source>
</evidence>
<proteinExistence type="predicted"/>
<feature type="region of interest" description="Disordered" evidence="1">
    <location>
        <begin position="31"/>
        <end position="50"/>
    </location>
</feature>
<protein>
    <submittedName>
        <fullName evidence="2">Uncharacterized protein</fullName>
    </submittedName>
</protein>
<evidence type="ECO:0000256" key="1">
    <source>
        <dbReference type="SAM" id="MobiDB-lite"/>
    </source>
</evidence>
<sequence length="77" mass="8603">MLGFLSPPGSYSRQIEPGLWVFPDSAFVAGRPRHGTRDTESRIADQTQSTREMCVDSAGNMRTKGDHRCGGMEWADW</sequence>
<keyword evidence="3" id="KW-1185">Reference proteome</keyword>